<sequence length="477" mass="54151">MHLIFENLIPNLVRHYTGTFKNLDSGIEDYKLSKEAWSEICTAGSASGDTIPSSFGSRTPNLETERSSMTAEAWGFWSMYLAPVLLRNRFSNQRYYNHFLKLVWLIHKCISWELKRSEVDEIRRGFQGWVLKYEEIFYQRNPSWLSACPVTVHGLLHIADGIEAAGPVWAAWAFVMERYCGYIKRSAVRSRKHAQASIDKRILETTQLEMVKMRYGLTKTLSLKPKHGHTSKDKFPHCTPRFCCCPHLQQLTESDRPPVCITEPKADASRQHHELTEWGRVQIYDTGDRASGRAHRKSDSSSTRDSCFVRYECLVDRNADNDGPEDLVQQTFFGELQCVVQLNLPKSLEIHQPQDETVLLAHIRTCDATQNEDSFWDYSSMKHSPHFVDLKTVICVVGRVRDRGHWTFIDRSGPTAHVEMASPPSSSQCSDVTDFSTSDESDSDSRSSSEGSLMSDLSSTKLNGSPMNLDTSTGSSE</sequence>
<organism evidence="1 2">
    <name type="scientific">Thelephora ganbajun</name>
    <name type="common">Ganba fungus</name>
    <dbReference type="NCBI Taxonomy" id="370292"/>
    <lineage>
        <taxon>Eukaryota</taxon>
        <taxon>Fungi</taxon>
        <taxon>Dikarya</taxon>
        <taxon>Basidiomycota</taxon>
        <taxon>Agaricomycotina</taxon>
        <taxon>Agaricomycetes</taxon>
        <taxon>Thelephorales</taxon>
        <taxon>Thelephoraceae</taxon>
        <taxon>Thelephora</taxon>
    </lineage>
</organism>
<reference evidence="1" key="2">
    <citation type="journal article" date="2020" name="Nat. Commun.">
        <title>Large-scale genome sequencing of mycorrhizal fungi provides insights into the early evolution of symbiotic traits.</title>
        <authorList>
            <person name="Miyauchi S."/>
            <person name="Kiss E."/>
            <person name="Kuo A."/>
            <person name="Drula E."/>
            <person name="Kohler A."/>
            <person name="Sanchez-Garcia M."/>
            <person name="Morin E."/>
            <person name="Andreopoulos B."/>
            <person name="Barry K.W."/>
            <person name="Bonito G."/>
            <person name="Buee M."/>
            <person name="Carver A."/>
            <person name="Chen C."/>
            <person name="Cichocki N."/>
            <person name="Clum A."/>
            <person name="Culley D."/>
            <person name="Crous P.W."/>
            <person name="Fauchery L."/>
            <person name="Girlanda M."/>
            <person name="Hayes R.D."/>
            <person name="Keri Z."/>
            <person name="LaButti K."/>
            <person name="Lipzen A."/>
            <person name="Lombard V."/>
            <person name="Magnuson J."/>
            <person name="Maillard F."/>
            <person name="Murat C."/>
            <person name="Nolan M."/>
            <person name="Ohm R.A."/>
            <person name="Pangilinan J."/>
            <person name="Pereira M.F."/>
            <person name="Perotto S."/>
            <person name="Peter M."/>
            <person name="Pfister S."/>
            <person name="Riley R."/>
            <person name="Sitrit Y."/>
            <person name="Stielow J.B."/>
            <person name="Szollosi G."/>
            <person name="Zifcakova L."/>
            <person name="Stursova M."/>
            <person name="Spatafora J.W."/>
            <person name="Tedersoo L."/>
            <person name="Vaario L.M."/>
            <person name="Yamada A."/>
            <person name="Yan M."/>
            <person name="Wang P."/>
            <person name="Xu J."/>
            <person name="Bruns T."/>
            <person name="Baldrian P."/>
            <person name="Vilgalys R."/>
            <person name="Dunand C."/>
            <person name="Henrissat B."/>
            <person name="Grigoriev I.V."/>
            <person name="Hibbett D."/>
            <person name="Nagy L.G."/>
            <person name="Martin F.M."/>
        </authorList>
    </citation>
    <scope>NUCLEOTIDE SEQUENCE</scope>
    <source>
        <strain evidence="1">P2</strain>
    </source>
</reference>
<accession>A0ACB6Z7C5</accession>
<evidence type="ECO:0000313" key="1">
    <source>
        <dbReference type="EMBL" id="KAF9645546.1"/>
    </source>
</evidence>
<keyword evidence="2" id="KW-1185">Reference proteome</keyword>
<evidence type="ECO:0000313" key="2">
    <source>
        <dbReference type="Proteomes" id="UP000886501"/>
    </source>
</evidence>
<proteinExistence type="predicted"/>
<name>A0ACB6Z7C5_THEGA</name>
<gene>
    <name evidence="1" type="ORF">BDM02DRAFT_3203518</name>
</gene>
<reference evidence="1" key="1">
    <citation type="submission" date="2019-10" db="EMBL/GenBank/DDBJ databases">
        <authorList>
            <consortium name="DOE Joint Genome Institute"/>
            <person name="Kuo A."/>
            <person name="Miyauchi S."/>
            <person name="Kiss E."/>
            <person name="Drula E."/>
            <person name="Kohler A."/>
            <person name="Sanchez-Garcia M."/>
            <person name="Andreopoulos B."/>
            <person name="Barry K.W."/>
            <person name="Bonito G."/>
            <person name="Buee M."/>
            <person name="Carver A."/>
            <person name="Chen C."/>
            <person name="Cichocki N."/>
            <person name="Clum A."/>
            <person name="Culley D."/>
            <person name="Crous P.W."/>
            <person name="Fauchery L."/>
            <person name="Girlanda M."/>
            <person name="Hayes R."/>
            <person name="Keri Z."/>
            <person name="Labutti K."/>
            <person name="Lipzen A."/>
            <person name="Lombard V."/>
            <person name="Magnuson J."/>
            <person name="Maillard F."/>
            <person name="Morin E."/>
            <person name="Murat C."/>
            <person name="Nolan M."/>
            <person name="Ohm R."/>
            <person name="Pangilinan J."/>
            <person name="Pereira M."/>
            <person name="Perotto S."/>
            <person name="Peter M."/>
            <person name="Riley R."/>
            <person name="Sitrit Y."/>
            <person name="Stielow B."/>
            <person name="Szollosi G."/>
            <person name="Zifcakova L."/>
            <person name="Stursova M."/>
            <person name="Spatafora J.W."/>
            <person name="Tedersoo L."/>
            <person name="Vaario L.-M."/>
            <person name="Yamada A."/>
            <person name="Yan M."/>
            <person name="Wang P."/>
            <person name="Xu J."/>
            <person name="Bruns T."/>
            <person name="Baldrian P."/>
            <person name="Vilgalys R."/>
            <person name="Henrissat B."/>
            <person name="Grigoriev I.V."/>
            <person name="Hibbett D."/>
            <person name="Nagy L.G."/>
            <person name="Martin F.M."/>
        </authorList>
    </citation>
    <scope>NUCLEOTIDE SEQUENCE</scope>
    <source>
        <strain evidence="1">P2</strain>
    </source>
</reference>
<comment type="caution">
    <text evidence="1">The sequence shown here is derived from an EMBL/GenBank/DDBJ whole genome shotgun (WGS) entry which is preliminary data.</text>
</comment>
<dbReference type="EMBL" id="MU118087">
    <property type="protein sequence ID" value="KAF9645546.1"/>
    <property type="molecule type" value="Genomic_DNA"/>
</dbReference>
<dbReference type="Proteomes" id="UP000886501">
    <property type="component" value="Unassembled WGS sequence"/>
</dbReference>
<protein>
    <submittedName>
        <fullName evidence="1">Uncharacterized protein</fullName>
    </submittedName>
</protein>